<proteinExistence type="predicted"/>
<dbReference type="InterPro" id="IPR050214">
    <property type="entry name" value="Cys_Synth/Cystath_Beta-Synth"/>
</dbReference>
<comment type="caution">
    <text evidence="4">The sequence shown here is derived from an EMBL/GenBank/DDBJ whole genome shotgun (WGS) entry which is preliminary data.</text>
</comment>
<dbReference type="EMBL" id="BPQG01000044">
    <property type="protein sequence ID" value="GJD45041.1"/>
    <property type="molecule type" value="Genomic_DNA"/>
</dbReference>
<dbReference type="Gene3D" id="3.40.50.1100">
    <property type="match status" value="2"/>
</dbReference>
<name>A0ABQ4QJ32_9HYPH</name>
<reference evidence="4 5" key="1">
    <citation type="journal article" date="2021" name="Front. Microbiol.">
        <title>Comprehensive Comparative Genomics and Phenotyping of Methylobacterium Species.</title>
        <authorList>
            <person name="Alessa O."/>
            <person name="Ogura Y."/>
            <person name="Fujitani Y."/>
            <person name="Takami H."/>
            <person name="Hayashi T."/>
            <person name="Sahin N."/>
            <person name="Tani A."/>
        </authorList>
    </citation>
    <scope>NUCLEOTIDE SEQUENCE [LARGE SCALE GENOMIC DNA]</scope>
    <source>
        <strain evidence="4 5">DSM 23679</strain>
    </source>
</reference>
<feature type="domain" description="Tryptophan synthase beta chain-like PALP" evidence="3">
    <location>
        <begin position="17"/>
        <end position="314"/>
    </location>
</feature>
<evidence type="ECO:0000256" key="2">
    <source>
        <dbReference type="ARBA" id="ARBA00022898"/>
    </source>
</evidence>
<accession>A0ABQ4QJ32</accession>
<evidence type="ECO:0000313" key="4">
    <source>
        <dbReference type="EMBL" id="GJD45041.1"/>
    </source>
</evidence>
<keyword evidence="5" id="KW-1185">Reference proteome</keyword>
<dbReference type="CDD" id="cd01561">
    <property type="entry name" value="CBS_like"/>
    <property type="match status" value="1"/>
</dbReference>
<dbReference type="Proteomes" id="UP001055117">
    <property type="component" value="Unassembled WGS sequence"/>
</dbReference>
<dbReference type="InterPro" id="IPR001216">
    <property type="entry name" value="P-phosphate_BS"/>
</dbReference>
<dbReference type="InterPro" id="IPR001926">
    <property type="entry name" value="TrpB-like_PALP"/>
</dbReference>
<dbReference type="PANTHER" id="PTHR10314">
    <property type="entry name" value="CYSTATHIONINE BETA-SYNTHASE"/>
    <property type="match status" value="1"/>
</dbReference>
<evidence type="ECO:0000259" key="3">
    <source>
        <dbReference type="Pfam" id="PF00291"/>
    </source>
</evidence>
<keyword evidence="2" id="KW-0663">Pyridoxal phosphate</keyword>
<dbReference type="NCBIfam" id="NF007989">
    <property type="entry name" value="PRK10717.1"/>
    <property type="match status" value="1"/>
</dbReference>
<protein>
    <submittedName>
        <fullName evidence="4">Cystathionine beta-synthase</fullName>
    </submittedName>
</protein>
<dbReference type="InterPro" id="IPR036052">
    <property type="entry name" value="TrpB-like_PALP_sf"/>
</dbReference>
<evidence type="ECO:0000313" key="5">
    <source>
        <dbReference type="Proteomes" id="UP001055117"/>
    </source>
</evidence>
<organism evidence="4 5">
    <name type="scientific">Methylobacterium cerastii</name>
    <dbReference type="NCBI Taxonomy" id="932741"/>
    <lineage>
        <taxon>Bacteria</taxon>
        <taxon>Pseudomonadati</taxon>
        <taxon>Pseudomonadota</taxon>
        <taxon>Alphaproteobacteria</taxon>
        <taxon>Hyphomicrobiales</taxon>
        <taxon>Methylobacteriaceae</taxon>
        <taxon>Methylobacterium</taxon>
    </lineage>
</organism>
<dbReference type="PROSITE" id="PS00901">
    <property type="entry name" value="CYS_SYNTHASE"/>
    <property type="match status" value="1"/>
</dbReference>
<dbReference type="SUPFAM" id="SSF53686">
    <property type="entry name" value="Tryptophan synthase beta subunit-like PLP-dependent enzymes"/>
    <property type="match status" value="1"/>
</dbReference>
<evidence type="ECO:0000256" key="1">
    <source>
        <dbReference type="ARBA" id="ARBA00001933"/>
    </source>
</evidence>
<gene>
    <name evidence="4" type="primary">cbs</name>
    <name evidence="4" type="ORF">AFCDBAGC_2910</name>
</gene>
<comment type="cofactor">
    <cofactor evidence="1">
        <name>pyridoxal 5'-phosphate</name>
        <dbReference type="ChEBI" id="CHEBI:597326"/>
    </cofactor>
</comment>
<dbReference type="Pfam" id="PF00291">
    <property type="entry name" value="PALP"/>
    <property type="match status" value="1"/>
</dbReference>
<sequence>MGMATNPDHATRPDVLAAIGNTPLIRLRRASEETGCTILGKAEFLNPGLSVKDRAARAIVEDAEARGLIRPGGTIVEGTAGNTGIGLALVASVRGYRTVIVIPVTQSEEKKQTLRLAGARLVEVPAVPFSNPDNYVHVARRLAERIAAEDPAGAFFADQFDNVANRGAHEAHTGPEIWDQTGGTVDGFVCAAGTGGTLAGTAAALRAKNPKVAIALADPEGSALYAHYTTGTLNAEGSSITEGIGQGRITKNLEGFTPDHAFRIGDTEALDIVFGLMRAEGLSLGGSSGINVAGAIRLARALGPGHTIATILCDGAARYASKLFNPAFLRERNLPSPDWLDRPADPLPDWHA</sequence>